<keyword evidence="2" id="KW-0442">Lipid degradation</keyword>
<evidence type="ECO:0000256" key="1">
    <source>
        <dbReference type="ARBA" id="ARBA00022801"/>
    </source>
</evidence>
<comment type="caution">
    <text evidence="6">The sequence shown here is derived from an EMBL/GenBank/DDBJ whole genome shotgun (WGS) entry which is preliminary data.</text>
</comment>
<dbReference type="RefSeq" id="WP_009056169.1">
    <property type="nucleotide sequence ID" value="NZ_AJYA01000036.1"/>
</dbReference>
<feature type="short sequence motif" description="GXGXXG" evidence="4">
    <location>
        <begin position="11"/>
        <end position="16"/>
    </location>
</feature>
<dbReference type="GO" id="GO:0016042">
    <property type="term" value="P:lipid catabolic process"/>
    <property type="evidence" value="ECO:0007669"/>
    <property type="project" value="UniProtKB-KW"/>
</dbReference>
<reference evidence="6 7" key="1">
    <citation type="submission" date="2012-05" db="EMBL/GenBank/DDBJ databases">
        <title>Genome sequence of Nitritalea halalkaliphila LW7.</title>
        <authorList>
            <person name="Jangir P.K."/>
            <person name="Singh A."/>
            <person name="Shivaji S."/>
            <person name="Sharma R."/>
        </authorList>
    </citation>
    <scope>NUCLEOTIDE SEQUENCE [LARGE SCALE GENOMIC DNA]</scope>
    <source>
        <strain evidence="6 7">LW7</strain>
    </source>
</reference>
<evidence type="ECO:0000313" key="6">
    <source>
        <dbReference type="EMBL" id="EIM75015.1"/>
    </source>
</evidence>
<name>I5BZL3_9BACT</name>
<dbReference type="STRING" id="1189621.A3SI_14634"/>
<evidence type="ECO:0000256" key="2">
    <source>
        <dbReference type="ARBA" id="ARBA00022963"/>
    </source>
</evidence>
<gene>
    <name evidence="6" type="ORF">A3SI_14634</name>
</gene>
<keyword evidence="3" id="KW-0443">Lipid metabolism</keyword>
<dbReference type="Pfam" id="PF01734">
    <property type="entry name" value="Patatin"/>
    <property type="match status" value="1"/>
</dbReference>
<dbReference type="PANTHER" id="PTHR32241:SF3">
    <property type="entry name" value="PATATIN-LIKE PROTEIN 6"/>
    <property type="match status" value="1"/>
</dbReference>
<proteinExistence type="predicted"/>
<dbReference type="EMBL" id="AJYA01000036">
    <property type="protein sequence ID" value="EIM75015.1"/>
    <property type="molecule type" value="Genomic_DNA"/>
</dbReference>
<evidence type="ECO:0000256" key="4">
    <source>
        <dbReference type="PROSITE-ProRule" id="PRU01161"/>
    </source>
</evidence>
<dbReference type="InterPro" id="IPR002641">
    <property type="entry name" value="PNPLA_dom"/>
</dbReference>
<evidence type="ECO:0000259" key="5">
    <source>
        <dbReference type="PROSITE" id="PS51635"/>
    </source>
</evidence>
<keyword evidence="1" id="KW-0378">Hydrolase</keyword>
<dbReference type="Gene3D" id="3.40.1090.10">
    <property type="entry name" value="Cytosolic phospholipase A2 catalytic domain"/>
    <property type="match status" value="1"/>
</dbReference>
<feature type="short sequence motif" description="GXSXG" evidence="4">
    <location>
        <begin position="50"/>
        <end position="54"/>
    </location>
</feature>
<evidence type="ECO:0000313" key="7">
    <source>
        <dbReference type="Proteomes" id="UP000005551"/>
    </source>
</evidence>
<feature type="domain" description="PNPLA" evidence="5">
    <location>
        <begin position="7"/>
        <end position="114"/>
    </location>
</feature>
<dbReference type="PROSITE" id="PS51635">
    <property type="entry name" value="PNPLA"/>
    <property type="match status" value="1"/>
</dbReference>
<dbReference type="PANTHER" id="PTHR32241">
    <property type="entry name" value="PATATIN-LIKE PROTEIN 6"/>
    <property type="match status" value="1"/>
</dbReference>
<comment type="caution">
    <text evidence="4">Lacks conserved residue(s) required for the propagation of feature annotation.</text>
</comment>
<dbReference type="SUPFAM" id="SSF52151">
    <property type="entry name" value="FabD/lysophospholipase-like"/>
    <property type="match status" value="1"/>
</dbReference>
<dbReference type="AlphaFoldDB" id="I5BZL3"/>
<evidence type="ECO:0000256" key="3">
    <source>
        <dbReference type="ARBA" id="ARBA00023098"/>
    </source>
</evidence>
<dbReference type="Proteomes" id="UP000005551">
    <property type="component" value="Unassembled WGS sequence"/>
</dbReference>
<sequence length="114" mass="12738">MQKIILLSIDGGGIRGILAARILAHLETLVRLQTRKPTLRLMELVDFVAGTSTGGILGLGGLLPDGQNKERFRYDFSDLLALYREQGGHIFTRSLLQRLSSGFRLRRAKYQAKL</sequence>
<dbReference type="GO" id="GO:0016787">
    <property type="term" value="F:hydrolase activity"/>
    <property type="evidence" value="ECO:0007669"/>
    <property type="project" value="UniProtKB-KW"/>
</dbReference>
<protein>
    <submittedName>
        <fullName evidence="6">Patatin</fullName>
    </submittedName>
</protein>
<accession>I5BZL3</accession>
<organism evidence="6 7">
    <name type="scientific">Nitritalea halalkaliphila LW7</name>
    <dbReference type="NCBI Taxonomy" id="1189621"/>
    <lineage>
        <taxon>Bacteria</taxon>
        <taxon>Pseudomonadati</taxon>
        <taxon>Bacteroidota</taxon>
        <taxon>Cytophagia</taxon>
        <taxon>Cytophagales</taxon>
        <taxon>Cyclobacteriaceae</taxon>
        <taxon>Nitritalea</taxon>
    </lineage>
</organism>
<keyword evidence="7" id="KW-1185">Reference proteome</keyword>
<dbReference type="InterPro" id="IPR016035">
    <property type="entry name" value="Acyl_Trfase/lysoPLipase"/>
</dbReference>